<proteinExistence type="predicted"/>
<keyword evidence="4" id="KW-1185">Reference proteome</keyword>
<evidence type="ECO:0000313" key="4">
    <source>
        <dbReference type="Proteomes" id="UP000305451"/>
    </source>
</evidence>
<feature type="domain" description="Apple" evidence="2">
    <location>
        <begin position="57"/>
        <end position="103"/>
    </location>
</feature>
<feature type="compositionally biased region" description="Basic and acidic residues" evidence="1">
    <location>
        <begin position="133"/>
        <end position="146"/>
    </location>
</feature>
<dbReference type="AlphaFoldDB" id="A0A4S2HDU5"/>
<evidence type="ECO:0000259" key="2">
    <source>
        <dbReference type="Pfam" id="PF14295"/>
    </source>
</evidence>
<protein>
    <recommendedName>
        <fullName evidence="2">Apple domain-containing protein</fullName>
    </recommendedName>
</protein>
<sequence>MVSGRGRLDQSQYAAILAYTDGKPVRAHYALMVIIAVLSALAFVQLPPEGAVNEGHERRGGVIARLDGLPAESWQACASACSLNHACAAWTWRVGHTQHPARCEHHASALTPRRHPGAITGLSSRLATQIEAASDRLPDAREREALRALGPAEPARSTPSPEFGEIDPN</sequence>
<dbReference type="Proteomes" id="UP000305451">
    <property type="component" value="Unassembled WGS sequence"/>
</dbReference>
<organism evidence="3 4">
    <name type="scientific">Marinicauda pacifica</name>
    <dbReference type="NCBI Taxonomy" id="1133559"/>
    <lineage>
        <taxon>Bacteria</taxon>
        <taxon>Pseudomonadati</taxon>
        <taxon>Pseudomonadota</taxon>
        <taxon>Alphaproteobacteria</taxon>
        <taxon>Maricaulales</taxon>
        <taxon>Maricaulaceae</taxon>
        <taxon>Marinicauda</taxon>
    </lineage>
</organism>
<feature type="region of interest" description="Disordered" evidence="1">
    <location>
        <begin position="133"/>
        <end position="169"/>
    </location>
</feature>
<comment type="caution">
    <text evidence="3">The sequence shown here is derived from an EMBL/GenBank/DDBJ whole genome shotgun (WGS) entry which is preliminary data.</text>
</comment>
<evidence type="ECO:0000256" key="1">
    <source>
        <dbReference type="SAM" id="MobiDB-lite"/>
    </source>
</evidence>
<accession>A0A4S2HDU5</accession>
<name>A0A4S2HDU5_9PROT</name>
<dbReference type="Pfam" id="PF14295">
    <property type="entry name" value="PAN_4"/>
    <property type="match status" value="1"/>
</dbReference>
<dbReference type="InterPro" id="IPR003609">
    <property type="entry name" value="Pan_app"/>
</dbReference>
<reference evidence="3 4" key="1">
    <citation type="journal article" date="2013" name="Int. J. Syst. Evol. Microbiol.">
        <title>Marinicauda pacifica gen. nov., sp. nov., a prosthecate alphaproteobacterium of the family Hyphomonadaceae isolated from deep seawater.</title>
        <authorList>
            <person name="Zhang X.Y."/>
            <person name="Li G.W."/>
            <person name="Wang C.S."/>
            <person name="Zhang Y.J."/>
            <person name="Xu X.W."/>
            <person name="Li H."/>
            <person name="Liu A."/>
            <person name="Liu C."/>
            <person name="Xie B.B."/>
            <person name="Qin Q.L."/>
            <person name="Xu Z."/>
            <person name="Chen X.L."/>
            <person name="Zhou B.C."/>
            <person name="Zhang Y.Z."/>
        </authorList>
    </citation>
    <scope>NUCLEOTIDE SEQUENCE [LARGE SCALE GENOMIC DNA]</scope>
    <source>
        <strain evidence="3 4">P-1 km-3</strain>
    </source>
</reference>
<dbReference type="OrthoDB" id="7632649at2"/>
<dbReference type="RefSeq" id="WP_135943133.1">
    <property type="nucleotide sequence ID" value="NZ_BMEI01000001.1"/>
</dbReference>
<gene>
    <name evidence="3" type="ORF">E5162_01225</name>
</gene>
<dbReference type="Gene3D" id="3.50.4.10">
    <property type="entry name" value="Hepatocyte Growth Factor"/>
    <property type="match status" value="1"/>
</dbReference>
<evidence type="ECO:0000313" key="3">
    <source>
        <dbReference type="EMBL" id="TGY93938.1"/>
    </source>
</evidence>
<dbReference type="EMBL" id="SRXV01000001">
    <property type="protein sequence ID" value="TGY93938.1"/>
    <property type="molecule type" value="Genomic_DNA"/>
</dbReference>